<feature type="non-terminal residue" evidence="1">
    <location>
        <position position="60"/>
    </location>
</feature>
<protein>
    <submittedName>
        <fullName evidence="1">Uncharacterized protein</fullName>
    </submittedName>
</protein>
<dbReference type="Proteomes" id="UP000030764">
    <property type="component" value="Unassembled WGS sequence"/>
</dbReference>
<organism evidence="1 2">
    <name type="scientific">Trichuris suis</name>
    <name type="common">pig whipworm</name>
    <dbReference type="NCBI Taxonomy" id="68888"/>
    <lineage>
        <taxon>Eukaryota</taxon>
        <taxon>Metazoa</taxon>
        <taxon>Ecdysozoa</taxon>
        <taxon>Nematoda</taxon>
        <taxon>Enoplea</taxon>
        <taxon>Dorylaimia</taxon>
        <taxon>Trichinellida</taxon>
        <taxon>Trichuridae</taxon>
        <taxon>Trichuris</taxon>
    </lineage>
</organism>
<reference evidence="1 2" key="1">
    <citation type="journal article" date="2014" name="Nat. Genet.">
        <title>Genome and transcriptome of the porcine whipworm Trichuris suis.</title>
        <authorList>
            <person name="Jex A.R."/>
            <person name="Nejsum P."/>
            <person name="Schwarz E.M."/>
            <person name="Hu L."/>
            <person name="Young N.D."/>
            <person name="Hall R.S."/>
            <person name="Korhonen P.K."/>
            <person name="Liao S."/>
            <person name="Thamsborg S."/>
            <person name="Xia J."/>
            <person name="Xu P."/>
            <person name="Wang S."/>
            <person name="Scheerlinck J.P."/>
            <person name="Hofmann A."/>
            <person name="Sternberg P.W."/>
            <person name="Wang J."/>
            <person name="Gasser R.B."/>
        </authorList>
    </citation>
    <scope>NUCLEOTIDE SEQUENCE [LARGE SCALE GENOMIC DNA]</scope>
    <source>
        <strain evidence="1">DCEP-RM93M</strain>
    </source>
</reference>
<dbReference type="AlphaFoldDB" id="A0A085MKK8"/>
<accession>A0A085MKK8</accession>
<evidence type="ECO:0000313" key="2">
    <source>
        <dbReference type="Proteomes" id="UP000030764"/>
    </source>
</evidence>
<keyword evidence="2" id="KW-1185">Reference proteome</keyword>
<gene>
    <name evidence="1" type="ORF">M513_01424</name>
</gene>
<proteinExistence type="predicted"/>
<feature type="non-terminal residue" evidence="1">
    <location>
        <position position="1"/>
    </location>
</feature>
<evidence type="ECO:0000313" key="1">
    <source>
        <dbReference type="EMBL" id="KFD57754.1"/>
    </source>
</evidence>
<name>A0A085MKK8_9BILA</name>
<dbReference type="EMBL" id="KL363187">
    <property type="protein sequence ID" value="KFD57754.1"/>
    <property type="molecule type" value="Genomic_DNA"/>
</dbReference>
<sequence>GFDRRFFGFVQWAQQQRRNQHFSISCIFNRHKGKEFLFTRSCSKGFLVHSHVLLYVNAAL</sequence>